<dbReference type="Proteomes" id="UP000317010">
    <property type="component" value="Unassembled WGS sequence"/>
</dbReference>
<accession>A0A562U6U0</accession>
<organism evidence="2 3">
    <name type="scientific">Mucilaginibacter frigoritolerans</name>
    <dbReference type="NCBI Taxonomy" id="652788"/>
    <lineage>
        <taxon>Bacteria</taxon>
        <taxon>Pseudomonadati</taxon>
        <taxon>Bacteroidota</taxon>
        <taxon>Sphingobacteriia</taxon>
        <taxon>Sphingobacteriales</taxon>
        <taxon>Sphingobacteriaceae</taxon>
        <taxon>Mucilaginibacter</taxon>
    </lineage>
</organism>
<keyword evidence="1" id="KW-0175">Coiled coil</keyword>
<sequence length="91" mass="10268">MEADAYIINLAAKKLAGEATDDEINELNKLLAENETLKNSLKNVFATWDKIDFDNNLSEHEIEQNLGRILKKIHHKINPEGNLPDGPLKNC</sequence>
<evidence type="ECO:0000313" key="3">
    <source>
        <dbReference type="Proteomes" id="UP000317010"/>
    </source>
</evidence>
<proteinExistence type="predicted"/>
<gene>
    <name evidence="2" type="ORF">JN11_01667</name>
</gene>
<dbReference type="RefSeq" id="WP_144911521.1">
    <property type="nucleotide sequence ID" value="NZ_VLLI01000004.1"/>
</dbReference>
<feature type="coiled-coil region" evidence="1">
    <location>
        <begin position="20"/>
        <end position="47"/>
    </location>
</feature>
<reference evidence="2 3" key="1">
    <citation type="submission" date="2019-07" db="EMBL/GenBank/DDBJ databases">
        <title>Genomic Encyclopedia of Archaeal and Bacterial Type Strains, Phase II (KMG-II): from individual species to whole genera.</title>
        <authorList>
            <person name="Goeker M."/>
        </authorList>
    </citation>
    <scope>NUCLEOTIDE SEQUENCE [LARGE SCALE GENOMIC DNA]</scope>
    <source>
        <strain evidence="2 3">ATCC BAA-1854</strain>
    </source>
</reference>
<protein>
    <submittedName>
        <fullName evidence="2">Uncharacterized protein</fullName>
    </submittedName>
</protein>
<name>A0A562U6U0_9SPHI</name>
<comment type="caution">
    <text evidence="2">The sequence shown here is derived from an EMBL/GenBank/DDBJ whole genome shotgun (WGS) entry which is preliminary data.</text>
</comment>
<evidence type="ECO:0000313" key="2">
    <source>
        <dbReference type="EMBL" id="TWJ01516.1"/>
    </source>
</evidence>
<dbReference type="EMBL" id="VLLI01000004">
    <property type="protein sequence ID" value="TWJ01516.1"/>
    <property type="molecule type" value="Genomic_DNA"/>
</dbReference>
<keyword evidence="3" id="KW-1185">Reference proteome</keyword>
<evidence type="ECO:0000256" key="1">
    <source>
        <dbReference type="SAM" id="Coils"/>
    </source>
</evidence>
<dbReference type="AlphaFoldDB" id="A0A562U6U0"/>